<dbReference type="EMBL" id="BNJQ01000008">
    <property type="protein sequence ID" value="GHP04789.1"/>
    <property type="molecule type" value="Genomic_DNA"/>
</dbReference>
<reference evidence="2" key="1">
    <citation type="submission" date="2020-10" db="EMBL/GenBank/DDBJ databases">
        <title>Unveiling of a novel bifunctional photoreceptor, Dualchrome1, isolated from a cosmopolitan green alga.</title>
        <authorList>
            <person name="Suzuki S."/>
            <person name="Kawachi M."/>
        </authorList>
    </citation>
    <scope>NUCLEOTIDE SEQUENCE</scope>
    <source>
        <strain evidence="2">NIES 2893</strain>
    </source>
</reference>
<name>A0A830HHJ7_9CHLO</name>
<dbReference type="AlphaFoldDB" id="A0A830HHJ7"/>
<protein>
    <submittedName>
        <fullName evidence="2">Uncharacterized protein</fullName>
    </submittedName>
</protein>
<feature type="compositionally biased region" description="Polar residues" evidence="1">
    <location>
        <begin position="51"/>
        <end position="60"/>
    </location>
</feature>
<gene>
    <name evidence="2" type="ORF">PPROV_000354100</name>
</gene>
<feature type="compositionally biased region" description="Basic and acidic residues" evidence="1">
    <location>
        <begin position="1"/>
        <end position="24"/>
    </location>
</feature>
<accession>A0A830HHJ7</accession>
<feature type="compositionally biased region" description="Low complexity" evidence="1">
    <location>
        <begin position="25"/>
        <end position="34"/>
    </location>
</feature>
<dbReference type="Proteomes" id="UP000660262">
    <property type="component" value="Unassembled WGS sequence"/>
</dbReference>
<evidence type="ECO:0000256" key="1">
    <source>
        <dbReference type="SAM" id="MobiDB-lite"/>
    </source>
</evidence>
<evidence type="ECO:0000313" key="3">
    <source>
        <dbReference type="Proteomes" id="UP000660262"/>
    </source>
</evidence>
<evidence type="ECO:0000313" key="2">
    <source>
        <dbReference type="EMBL" id="GHP04789.1"/>
    </source>
</evidence>
<organism evidence="2 3">
    <name type="scientific">Pycnococcus provasolii</name>
    <dbReference type="NCBI Taxonomy" id="41880"/>
    <lineage>
        <taxon>Eukaryota</taxon>
        <taxon>Viridiplantae</taxon>
        <taxon>Chlorophyta</taxon>
        <taxon>Pseudoscourfieldiophyceae</taxon>
        <taxon>Pseudoscourfieldiales</taxon>
        <taxon>Pycnococcaceae</taxon>
        <taxon>Pycnococcus</taxon>
    </lineage>
</organism>
<keyword evidence="3" id="KW-1185">Reference proteome</keyword>
<proteinExistence type="predicted"/>
<feature type="region of interest" description="Disordered" evidence="1">
    <location>
        <begin position="1"/>
        <end position="62"/>
    </location>
</feature>
<comment type="caution">
    <text evidence="2">The sequence shown here is derived from an EMBL/GenBank/DDBJ whole genome shotgun (WGS) entry which is preliminary data.</text>
</comment>
<sequence>MCKQAKKIEKARAKEEEKRMESESKGASSSSASSTLREKAEEDPEPPSHGSDMSLQQAQALSRMEARLQADWATHNRHIAEWWHRKSIRERKKLLSILTADTMPEKVPSPDQVKAIFASDDGTGAGVLFDWSLETLVEKSCACGRGPGCGEHHFTDRLLHELFHRASDPSVFADCPECSPRETDYAMCYQNARARHI</sequence>